<accession>A0ABQ1QQU9</accession>
<dbReference type="Proteomes" id="UP000617355">
    <property type="component" value="Unassembled WGS sequence"/>
</dbReference>
<sequence>MNTSAEQPQTQFLRCRGLRFPDDERFISQRTRRLLKTNQYEEREANAVRALVKPDDVALEIGAGIGFMSTLMARSCKASKVHAFEANPSMIPYIERVHALNEVSGRVILKNAVLGARKGKTTFYERAHFSASSLDENPAGETSPVVARHEVSVLNIKTEMKAIAPSVVVCDIEGAEADLVPLMDLSTVRLGVVELHPQWIGKAGVQAVFDAFQAAGLTFFPKTSNKKVVTFRRDW</sequence>
<dbReference type="NCBIfam" id="TIGR01444">
    <property type="entry name" value="fkbM_fam"/>
    <property type="match status" value="1"/>
</dbReference>
<dbReference type="InterPro" id="IPR006342">
    <property type="entry name" value="FkbM_mtfrase"/>
</dbReference>
<dbReference type="Gene3D" id="3.40.50.150">
    <property type="entry name" value="Vaccinia Virus protein VP39"/>
    <property type="match status" value="1"/>
</dbReference>
<feature type="domain" description="TRM5/TYW2-like methyltransferase" evidence="3">
    <location>
        <begin position="42"/>
        <end position="108"/>
    </location>
</feature>
<dbReference type="Pfam" id="PF02475">
    <property type="entry name" value="TRM5-TYW2_MTfase"/>
    <property type="match status" value="1"/>
</dbReference>
<dbReference type="EMBL" id="BMGI01000004">
    <property type="protein sequence ID" value="GGD41347.1"/>
    <property type="molecule type" value="Genomic_DNA"/>
</dbReference>
<proteinExistence type="predicted"/>
<name>A0ABQ1QQU9_9RHOB</name>
<evidence type="ECO:0000313" key="4">
    <source>
        <dbReference type="EMBL" id="GGD41347.1"/>
    </source>
</evidence>
<comment type="caution">
    <text evidence="4">The sequence shown here is derived from an EMBL/GenBank/DDBJ whole genome shotgun (WGS) entry which is preliminary data.</text>
</comment>
<dbReference type="InterPro" id="IPR029063">
    <property type="entry name" value="SAM-dependent_MTases_sf"/>
</dbReference>
<evidence type="ECO:0000256" key="1">
    <source>
        <dbReference type="ARBA" id="ARBA00022679"/>
    </source>
</evidence>
<dbReference type="RefSeq" id="WP_188528518.1">
    <property type="nucleotide sequence ID" value="NZ_BMGI01000004.1"/>
</dbReference>
<dbReference type="SUPFAM" id="SSF53335">
    <property type="entry name" value="S-adenosyl-L-methionine-dependent methyltransferases"/>
    <property type="match status" value="1"/>
</dbReference>
<reference evidence="5" key="1">
    <citation type="journal article" date="2019" name="Int. J. Syst. Evol. Microbiol.">
        <title>The Global Catalogue of Microorganisms (GCM) 10K type strain sequencing project: providing services to taxonomists for standard genome sequencing and annotation.</title>
        <authorList>
            <consortium name="The Broad Institute Genomics Platform"/>
            <consortium name="The Broad Institute Genome Sequencing Center for Infectious Disease"/>
            <person name="Wu L."/>
            <person name="Ma J."/>
        </authorList>
    </citation>
    <scope>NUCLEOTIDE SEQUENCE [LARGE SCALE GENOMIC DNA]</scope>
    <source>
        <strain evidence="5">CGMCC 1.12922</strain>
    </source>
</reference>
<evidence type="ECO:0000313" key="5">
    <source>
        <dbReference type="Proteomes" id="UP000617355"/>
    </source>
</evidence>
<organism evidence="4 5">
    <name type="scientific">Sinisalibacter lacisalsi</name>
    <dbReference type="NCBI Taxonomy" id="1526570"/>
    <lineage>
        <taxon>Bacteria</taxon>
        <taxon>Pseudomonadati</taxon>
        <taxon>Pseudomonadota</taxon>
        <taxon>Alphaproteobacteria</taxon>
        <taxon>Rhodobacterales</taxon>
        <taxon>Roseobacteraceae</taxon>
        <taxon>Sinisalibacter</taxon>
    </lineage>
</organism>
<dbReference type="InterPro" id="IPR056743">
    <property type="entry name" value="TRM5-TYW2-like_MTfase"/>
</dbReference>
<keyword evidence="5" id="KW-1185">Reference proteome</keyword>
<evidence type="ECO:0000256" key="2">
    <source>
        <dbReference type="ARBA" id="ARBA00022691"/>
    </source>
</evidence>
<evidence type="ECO:0000259" key="3">
    <source>
        <dbReference type="Pfam" id="PF02475"/>
    </source>
</evidence>
<protein>
    <recommendedName>
        <fullName evidence="3">TRM5/TYW2-like methyltransferase domain-containing protein</fullName>
    </recommendedName>
</protein>
<keyword evidence="1" id="KW-0808">Transferase</keyword>
<gene>
    <name evidence="4" type="ORF">GCM10011358_26500</name>
</gene>
<keyword evidence="2" id="KW-0949">S-adenosyl-L-methionine</keyword>